<reference evidence="1 2" key="1">
    <citation type="submission" date="2016-06" db="EMBL/GenBank/DDBJ databases">
        <title>Four novel species of enterococci isolated from chicken manure.</title>
        <authorList>
            <person name="Van Tyne D."/>
        </authorList>
    </citation>
    <scope>NUCLEOTIDE SEQUENCE [LARGE SCALE GENOMIC DNA]</scope>
    <source>
        <strain evidence="1 2">CU12B</strain>
    </source>
</reference>
<keyword evidence="2" id="KW-1185">Reference proteome</keyword>
<evidence type="ECO:0000313" key="2">
    <source>
        <dbReference type="Proteomes" id="UP000782705"/>
    </source>
</evidence>
<dbReference type="EMBL" id="MAEL01000031">
    <property type="protein sequence ID" value="KAF1304631.1"/>
    <property type="molecule type" value="Genomic_DNA"/>
</dbReference>
<organism evidence="1 2">
    <name type="scientific">Candidatus Enterococcus willemsii</name>
    <dbReference type="NCBI Taxonomy" id="1857215"/>
    <lineage>
        <taxon>Bacteria</taxon>
        <taxon>Bacillati</taxon>
        <taxon>Bacillota</taxon>
        <taxon>Bacilli</taxon>
        <taxon>Lactobacillales</taxon>
        <taxon>Enterococcaceae</taxon>
        <taxon>Enterococcus</taxon>
    </lineage>
</organism>
<proteinExistence type="predicted"/>
<comment type="caution">
    <text evidence="1">The sequence shown here is derived from an EMBL/GenBank/DDBJ whole genome shotgun (WGS) entry which is preliminary data.</text>
</comment>
<dbReference type="RefSeq" id="WP_161901659.1">
    <property type="nucleotide sequence ID" value="NZ_MAEL01000031.1"/>
</dbReference>
<gene>
    <name evidence="1" type="ORF">BAU17_10540</name>
</gene>
<evidence type="ECO:0000313" key="1">
    <source>
        <dbReference type="EMBL" id="KAF1304631.1"/>
    </source>
</evidence>
<accession>A0ABQ6Z0S1</accession>
<sequence length="115" mass="13588">MLEKEKSRRIVDELLTYFFSHDIEQVSIELGFSEDGFLASIEGHCEELPDDIYTFVDQLNIPRDLNLENYYDELLGGHQSLHEDKDYQLLGMMIDNADIVYNDDTLMVEVFRKRY</sequence>
<name>A0ABQ6Z0S1_9ENTE</name>
<protein>
    <submittedName>
        <fullName evidence="1">Uncharacterized protein</fullName>
    </submittedName>
</protein>
<dbReference type="Proteomes" id="UP000782705">
    <property type="component" value="Unassembled WGS sequence"/>
</dbReference>